<evidence type="ECO:0000313" key="2">
    <source>
        <dbReference type="EMBL" id="KQL21318.1"/>
    </source>
</evidence>
<name>A0A0Q3QU90_9BACI</name>
<keyword evidence="3" id="KW-1185">Reference proteome</keyword>
<sequence>MDQAQISFDLVGSALGEDIFSEQGILLLKKGTILKEVHILLLQKYRFGKTVSVDLNENTKKISPSEKPYQSIQAYIKDAFQSFYRSKEINIVLLRERFHPLIELSLCDVSILKVLQTEGKKDEQLYQHSINVGILSSIIGKLLGYKKKDCLLLADMGLLHDVGMLGIDKSIYKNTNTIDNEEIQKHTEIGHKLLSSIPYINSLIPLAALHHHEKINGTGYPKQLKEKDIPYFVQIVSVADCFNSVYMNIHDNGEKKPNFAGVYELIEKAQKNELNPAIVIPFVRYIMRQNLLQKVRLSNGKEAQIVFIHDNEPYQPLVKVGEEYVDLRREAGVRIESLIGEGHEVRV</sequence>
<dbReference type="PATRIC" id="fig|1637975.4.peg.4834"/>
<evidence type="ECO:0000313" key="3">
    <source>
        <dbReference type="Proteomes" id="UP000050996"/>
    </source>
</evidence>
<proteinExistence type="predicted"/>
<dbReference type="CDD" id="cd00077">
    <property type="entry name" value="HDc"/>
    <property type="match status" value="1"/>
</dbReference>
<dbReference type="EMBL" id="LJIX01000006">
    <property type="protein sequence ID" value="KQL21318.1"/>
    <property type="molecule type" value="Genomic_DNA"/>
</dbReference>
<feature type="domain" description="HD-GYP" evidence="1">
    <location>
        <begin position="103"/>
        <end position="298"/>
    </location>
</feature>
<evidence type="ECO:0000259" key="1">
    <source>
        <dbReference type="PROSITE" id="PS51832"/>
    </source>
</evidence>
<organism evidence="2 3">
    <name type="scientific">Cytobacillus solani</name>
    <dbReference type="NCBI Taxonomy" id="1637975"/>
    <lineage>
        <taxon>Bacteria</taxon>
        <taxon>Bacillati</taxon>
        <taxon>Bacillota</taxon>
        <taxon>Bacilli</taxon>
        <taxon>Bacillales</taxon>
        <taxon>Bacillaceae</taxon>
        <taxon>Cytobacillus</taxon>
    </lineage>
</organism>
<dbReference type="AlphaFoldDB" id="A0A0Q3QU90"/>
<reference evidence="2 3" key="1">
    <citation type="submission" date="2015-09" db="EMBL/GenBank/DDBJ databases">
        <title>Genome sequencing project for genomic taxonomy and phylogenomics of Bacillus-like bacteria.</title>
        <authorList>
            <person name="Liu B."/>
            <person name="Wang J."/>
            <person name="Zhu Y."/>
            <person name="Liu G."/>
            <person name="Chen Q."/>
            <person name="Chen Z."/>
            <person name="Lan J."/>
            <person name="Che J."/>
            <person name="Ge C."/>
            <person name="Shi H."/>
            <person name="Pan Z."/>
            <person name="Liu X."/>
        </authorList>
    </citation>
    <scope>NUCLEOTIDE SEQUENCE [LARGE SCALE GENOMIC DNA]</scope>
    <source>
        <strain evidence="2 3">FJAT-18043</strain>
    </source>
</reference>
<protein>
    <recommendedName>
        <fullName evidence="1">HD-GYP domain-containing protein</fullName>
    </recommendedName>
</protein>
<dbReference type="Gene3D" id="1.10.3210.10">
    <property type="entry name" value="Hypothetical protein af1432"/>
    <property type="match status" value="1"/>
</dbReference>
<dbReference type="RefSeq" id="WP_056686528.1">
    <property type="nucleotide sequence ID" value="NZ_LJIX01000006.1"/>
</dbReference>
<dbReference type="Proteomes" id="UP000050996">
    <property type="component" value="Unassembled WGS sequence"/>
</dbReference>
<dbReference type="PROSITE" id="PS51832">
    <property type="entry name" value="HD_GYP"/>
    <property type="match status" value="1"/>
</dbReference>
<dbReference type="Pfam" id="PF13487">
    <property type="entry name" value="HD_5"/>
    <property type="match status" value="1"/>
</dbReference>
<dbReference type="InterPro" id="IPR037522">
    <property type="entry name" value="HD_GYP_dom"/>
</dbReference>
<dbReference type="PANTHER" id="PTHR43155:SF2">
    <property type="entry name" value="CYCLIC DI-GMP PHOSPHODIESTERASE PA4108"/>
    <property type="match status" value="1"/>
</dbReference>
<dbReference type="PANTHER" id="PTHR43155">
    <property type="entry name" value="CYCLIC DI-GMP PHOSPHODIESTERASE PA4108-RELATED"/>
    <property type="match status" value="1"/>
</dbReference>
<gene>
    <name evidence="2" type="ORF">AN957_23995</name>
</gene>
<dbReference type="SUPFAM" id="SSF109604">
    <property type="entry name" value="HD-domain/PDEase-like"/>
    <property type="match status" value="1"/>
</dbReference>
<accession>A0A0Q3QU90</accession>
<dbReference type="InterPro" id="IPR003607">
    <property type="entry name" value="HD/PDEase_dom"/>
</dbReference>
<dbReference type="STRING" id="1637975.AN957_23995"/>
<comment type="caution">
    <text evidence="2">The sequence shown here is derived from an EMBL/GenBank/DDBJ whole genome shotgun (WGS) entry which is preliminary data.</text>
</comment>